<dbReference type="Pfam" id="PF13499">
    <property type="entry name" value="EF-hand_7"/>
    <property type="match status" value="1"/>
</dbReference>
<dbReference type="Proteomes" id="UP000794436">
    <property type="component" value="Unassembled WGS sequence"/>
</dbReference>
<dbReference type="PROSITE" id="PS00018">
    <property type="entry name" value="EF_HAND_1"/>
    <property type="match status" value="1"/>
</dbReference>
<dbReference type="GO" id="GO:0005509">
    <property type="term" value="F:calcium ion binding"/>
    <property type="evidence" value="ECO:0007669"/>
    <property type="project" value="InterPro"/>
</dbReference>
<feature type="domain" description="EF-hand" evidence="5">
    <location>
        <begin position="209"/>
        <end position="244"/>
    </location>
</feature>
<accession>A0A8K1FJ94</accession>
<dbReference type="SMART" id="SM00369">
    <property type="entry name" value="LRR_TYP"/>
    <property type="match status" value="14"/>
</dbReference>
<evidence type="ECO:0000256" key="1">
    <source>
        <dbReference type="ARBA" id="ARBA00022614"/>
    </source>
</evidence>
<dbReference type="InterPro" id="IPR032675">
    <property type="entry name" value="LRR_dom_sf"/>
</dbReference>
<sequence>METIVLEAELRDYTEAVTTKNPFKAKGTSSKKKSLVLRKRSERRRVGVVQLIERKDDHETSYSLRFVDVHVVNERDWPLFVLLSRIHAPSLTDEAQIKSLETQGELIALDIGPDGQWCGAQLPSTFDQPLFLFDPLAYNSVVICKPSAARPPSVMPQIAAYGAFQTYMPPEKSPEQIQAEIDALAAKMQNTVMEMEQDAFQGDQVDLDVLQRNAKELFRLFDQDRSNSIDFDEYKQMLAYRGLNLLESKARRLFQLVDDQKKGYIDEREFVVALYVTNSLRTNKSSASSASDTVLSPVDVFYQLDRDRDEHLNLFEYDKAMQLLGVTADSTKLRAVIPKGAASISLDQFKDAWLQVIDVEHELRKRGISAHTHVQAVQPLTRHGLLASLPFSRHGKPNKETDRLRQVLIEAINKIEHEEQAQALKAKEEVIRIEKEHRDKEQEKRRALFAQQRQTETSTRTKEALRERQEKIDRRKERLIKERQLREEKRLQRQMAEEEEKREVHQRQVVHELMTSKVERIVRQKAKFGDDVLDLSHRQLEEIPTSVYKGRDAINTLSSLLVVNLSGNNLQSLPPAIFTHLFALQVLDLSDNKIAHVPSELGEARDLQVFDLRNNAVTGLPVEIQLLRQLRVINLAYNHLTCFGDTVTYVNYTPYRQSYCKGMESLEDVNLSANVELEAISEDIGELISLKVLRLRGNISLKKLPDGLQKLKNLAILDLSASEQKRIGKHVFGRGMSSLRSLNLSSNSYVTLPEAIGDIPNLQEFDISKNALLALSPSVPRLHDLVVLRSEKNKIASIPENIGELEALEDLSLARNQLASLPPTFGLLVSLQLLDLSHNRLQALPMEFGALINIRILDLSWNELALVPEEIGCLSALSRLDLSHNRLTKLPESIVLWERIGVLNCAHNAITTPICPSVRELRTLSYVDFSHNALTTLDSCFFELSRLEVLNLTSNHISLLPSNFVRAPAAASLRKLDLYHNRLVAIPVEWTTLLSQLDVFSVGRNPMTLLPEKWSDDWRLVDEYNAGMTHGYTTTEIKAWVHDQSTYYPTLISIWNQHGKTCQSSDEFVARVRSALDELTWQNRFERMIRHYYYEFKHVGHVNPITETAVETMDEYRVTESQLQEQREERALVAIESNNAFRKQQAEAYYVDQEELRHDAFERRRVHERTLLKQMRQETRQWNEIMSERYDPAEKLHHALVQARKVKFADEMKAAARERVRMKRPGQLQTLSRNDERAQAE</sequence>
<dbReference type="PANTHER" id="PTHR48051">
    <property type="match status" value="1"/>
</dbReference>
<feature type="domain" description="EF-hand" evidence="5">
    <location>
        <begin position="245"/>
        <end position="280"/>
    </location>
</feature>
<dbReference type="OrthoDB" id="69127at2759"/>
<dbReference type="InterPro" id="IPR001611">
    <property type="entry name" value="Leu-rich_rpt"/>
</dbReference>
<dbReference type="InterPro" id="IPR050216">
    <property type="entry name" value="LRR_domain-containing"/>
</dbReference>
<dbReference type="Gene3D" id="1.10.238.10">
    <property type="entry name" value="EF-hand"/>
    <property type="match status" value="1"/>
</dbReference>
<keyword evidence="3" id="KW-0106">Calcium</keyword>
<dbReference type="InterPro" id="IPR002048">
    <property type="entry name" value="EF_hand_dom"/>
</dbReference>
<evidence type="ECO:0000313" key="7">
    <source>
        <dbReference type="Proteomes" id="UP000794436"/>
    </source>
</evidence>
<keyword evidence="1" id="KW-0433">Leucine-rich repeat</keyword>
<protein>
    <recommendedName>
        <fullName evidence="5">EF-hand domain-containing protein</fullName>
    </recommendedName>
</protein>
<organism evidence="6 7">
    <name type="scientific">Pythium oligandrum</name>
    <name type="common">Mycoparasitic fungus</name>
    <dbReference type="NCBI Taxonomy" id="41045"/>
    <lineage>
        <taxon>Eukaryota</taxon>
        <taxon>Sar</taxon>
        <taxon>Stramenopiles</taxon>
        <taxon>Oomycota</taxon>
        <taxon>Peronosporomycetes</taxon>
        <taxon>Pythiales</taxon>
        <taxon>Pythiaceae</taxon>
        <taxon>Pythium</taxon>
    </lineage>
</organism>
<comment type="caution">
    <text evidence="6">The sequence shown here is derived from an EMBL/GenBank/DDBJ whole genome shotgun (WGS) entry which is preliminary data.</text>
</comment>
<feature type="region of interest" description="Disordered" evidence="4">
    <location>
        <begin position="1221"/>
        <end position="1241"/>
    </location>
</feature>
<dbReference type="EMBL" id="SPLM01000036">
    <property type="protein sequence ID" value="TMW65835.1"/>
    <property type="molecule type" value="Genomic_DNA"/>
</dbReference>
<dbReference type="CDD" id="cd00051">
    <property type="entry name" value="EFh"/>
    <property type="match status" value="1"/>
</dbReference>
<dbReference type="Pfam" id="PF13855">
    <property type="entry name" value="LRR_8"/>
    <property type="match status" value="3"/>
</dbReference>
<reference evidence="6" key="1">
    <citation type="submission" date="2019-03" db="EMBL/GenBank/DDBJ databases">
        <title>Long read genome sequence of the mycoparasitic Pythium oligandrum ATCC 38472 isolated from sugarbeet rhizosphere.</title>
        <authorList>
            <person name="Gaulin E."/>
        </authorList>
    </citation>
    <scope>NUCLEOTIDE SEQUENCE</scope>
    <source>
        <strain evidence="6">ATCC 38472_TT</strain>
    </source>
</reference>
<dbReference type="GO" id="GO:0005737">
    <property type="term" value="C:cytoplasm"/>
    <property type="evidence" value="ECO:0007669"/>
    <property type="project" value="TreeGrafter"/>
</dbReference>
<dbReference type="SUPFAM" id="SSF47473">
    <property type="entry name" value="EF-hand"/>
    <property type="match status" value="1"/>
</dbReference>
<dbReference type="SMART" id="SM00364">
    <property type="entry name" value="LRR_BAC"/>
    <property type="match status" value="9"/>
</dbReference>
<evidence type="ECO:0000259" key="5">
    <source>
        <dbReference type="PROSITE" id="PS50222"/>
    </source>
</evidence>
<dbReference type="PANTHER" id="PTHR48051:SF1">
    <property type="entry name" value="RAS SUPPRESSOR PROTEIN 1"/>
    <property type="match status" value="1"/>
</dbReference>
<dbReference type="SMART" id="SM00054">
    <property type="entry name" value="EFh"/>
    <property type="match status" value="3"/>
</dbReference>
<evidence type="ECO:0000256" key="3">
    <source>
        <dbReference type="ARBA" id="ARBA00022837"/>
    </source>
</evidence>
<dbReference type="PROSITE" id="PS50222">
    <property type="entry name" value="EF_HAND_2"/>
    <property type="match status" value="2"/>
</dbReference>
<feature type="region of interest" description="Disordered" evidence="4">
    <location>
        <begin position="441"/>
        <end position="464"/>
    </location>
</feature>
<keyword evidence="2" id="KW-0677">Repeat</keyword>
<evidence type="ECO:0000313" key="6">
    <source>
        <dbReference type="EMBL" id="TMW65835.1"/>
    </source>
</evidence>
<dbReference type="AlphaFoldDB" id="A0A8K1FJ94"/>
<dbReference type="SUPFAM" id="SSF52058">
    <property type="entry name" value="L domain-like"/>
    <property type="match status" value="2"/>
</dbReference>
<name>A0A8K1FJ94_PYTOL</name>
<evidence type="ECO:0000256" key="2">
    <source>
        <dbReference type="ARBA" id="ARBA00022737"/>
    </source>
</evidence>
<dbReference type="InterPro" id="IPR018247">
    <property type="entry name" value="EF_Hand_1_Ca_BS"/>
</dbReference>
<keyword evidence="7" id="KW-1185">Reference proteome</keyword>
<dbReference type="PRINTS" id="PR00019">
    <property type="entry name" value="LEURICHRPT"/>
</dbReference>
<dbReference type="InterPro" id="IPR011992">
    <property type="entry name" value="EF-hand-dom_pair"/>
</dbReference>
<dbReference type="Gene3D" id="3.80.10.10">
    <property type="entry name" value="Ribonuclease Inhibitor"/>
    <property type="match status" value="3"/>
</dbReference>
<dbReference type="PROSITE" id="PS51450">
    <property type="entry name" value="LRR"/>
    <property type="match status" value="3"/>
</dbReference>
<gene>
    <name evidence="6" type="ORF">Poli38472_003600</name>
</gene>
<evidence type="ECO:0000256" key="4">
    <source>
        <dbReference type="SAM" id="MobiDB-lite"/>
    </source>
</evidence>
<dbReference type="InterPro" id="IPR003591">
    <property type="entry name" value="Leu-rich_rpt_typical-subtyp"/>
</dbReference>
<proteinExistence type="predicted"/>